<feature type="compositionally biased region" description="Pro residues" evidence="1">
    <location>
        <begin position="450"/>
        <end position="466"/>
    </location>
</feature>
<evidence type="ECO:0000256" key="1">
    <source>
        <dbReference type="SAM" id="MobiDB-lite"/>
    </source>
</evidence>
<dbReference type="OrthoDB" id="1660966at2759"/>
<keyword evidence="2" id="KW-1133">Transmembrane helix</keyword>
<name>A0A316ZFU5_9BASI</name>
<feature type="compositionally biased region" description="Polar residues" evidence="1">
    <location>
        <begin position="311"/>
        <end position="330"/>
    </location>
</feature>
<evidence type="ECO:0000256" key="2">
    <source>
        <dbReference type="SAM" id="Phobius"/>
    </source>
</evidence>
<feature type="region of interest" description="Disordered" evidence="1">
    <location>
        <begin position="416"/>
        <end position="535"/>
    </location>
</feature>
<feature type="compositionally biased region" description="Low complexity" evidence="1">
    <location>
        <begin position="678"/>
        <end position="718"/>
    </location>
</feature>
<dbReference type="EMBL" id="KZ819286">
    <property type="protein sequence ID" value="PWN99904.1"/>
    <property type="molecule type" value="Genomic_DNA"/>
</dbReference>
<feature type="region of interest" description="Disordered" evidence="1">
    <location>
        <begin position="676"/>
        <end position="725"/>
    </location>
</feature>
<feature type="compositionally biased region" description="Low complexity" evidence="1">
    <location>
        <begin position="597"/>
        <end position="608"/>
    </location>
</feature>
<dbReference type="AlphaFoldDB" id="A0A316ZFU5"/>
<keyword evidence="2" id="KW-0812">Transmembrane</keyword>
<gene>
    <name evidence="3" type="ORF">FA09DRAFT_336757</name>
</gene>
<dbReference type="STRING" id="58919.A0A316ZFU5"/>
<dbReference type="RefSeq" id="XP_025600183.1">
    <property type="nucleotide sequence ID" value="XM_025743920.1"/>
</dbReference>
<proteinExistence type="predicted"/>
<feature type="region of interest" description="Disordered" evidence="1">
    <location>
        <begin position="636"/>
        <end position="660"/>
    </location>
</feature>
<feature type="region of interest" description="Disordered" evidence="1">
    <location>
        <begin position="549"/>
        <end position="609"/>
    </location>
</feature>
<accession>A0A316ZFU5</accession>
<protein>
    <submittedName>
        <fullName evidence="3">Uncharacterized protein</fullName>
    </submittedName>
</protein>
<evidence type="ECO:0000313" key="3">
    <source>
        <dbReference type="EMBL" id="PWN99904.1"/>
    </source>
</evidence>
<feature type="transmembrane region" description="Helical" evidence="2">
    <location>
        <begin position="181"/>
        <end position="204"/>
    </location>
</feature>
<dbReference type="GeneID" id="37271464"/>
<reference evidence="3 4" key="1">
    <citation type="journal article" date="2018" name="Mol. Biol. Evol.">
        <title>Broad Genomic Sampling Reveals a Smut Pathogenic Ancestry of the Fungal Clade Ustilaginomycotina.</title>
        <authorList>
            <person name="Kijpornyongpan T."/>
            <person name="Mondo S.J."/>
            <person name="Barry K."/>
            <person name="Sandor L."/>
            <person name="Lee J."/>
            <person name="Lipzen A."/>
            <person name="Pangilinan J."/>
            <person name="LaButti K."/>
            <person name="Hainaut M."/>
            <person name="Henrissat B."/>
            <person name="Grigoriev I.V."/>
            <person name="Spatafora J.W."/>
            <person name="Aime M.C."/>
        </authorList>
    </citation>
    <scope>NUCLEOTIDE SEQUENCE [LARGE SCALE GENOMIC DNA]</scope>
    <source>
        <strain evidence="3 4">MCA 4186</strain>
    </source>
</reference>
<organism evidence="3 4">
    <name type="scientific">Tilletiopsis washingtonensis</name>
    <dbReference type="NCBI Taxonomy" id="58919"/>
    <lineage>
        <taxon>Eukaryota</taxon>
        <taxon>Fungi</taxon>
        <taxon>Dikarya</taxon>
        <taxon>Basidiomycota</taxon>
        <taxon>Ustilaginomycotina</taxon>
        <taxon>Exobasidiomycetes</taxon>
        <taxon>Entylomatales</taxon>
        <taxon>Entylomatales incertae sedis</taxon>
        <taxon>Tilletiopsis</taxon>
    </lineage>
</organism>
<keyword evidence="2" id="KW-0472">Membrane</keyword>
<keyword evidence="4" id="KW-1185">Reference proteome</keyword>
<feature type="compositionally biased region" description="Basic and acidic residues" evidence="1">
    <location>
        <begin position="213"/>
        <end position="222"/>
    </location>
</feature>
<feature type="region of interest" description="Disordered" evidence="1">
    <location>
        <begin position="212"/>
        <end position="237"/>
    </location>
</feature>
<dbReference type="Proteomes" id="UP000245946">
    <property type="component" value="Unassembled WGS sequence"/>
</dbReference>
<sequence length="725" mass="76212">MASSAQCSSAQWTRNAQGQDPCAVALDVLSTCNTDASVPSLAAADLTSYASPADVGGATACACSVPLYNLLSACSYCQRIVRPSNITWPTLESFSSSCQVASNDLPANVTASLPQWASLSSDVYGRRWSPPLASAVAAGKLVVPAPSSTTRPRPPALPSIFGTPVSSFAMPPPSPTFGPGVVAGAAVGGMVAGLVLCTGIFALVRCLVRKRERRNDEASEQRRSRRRSTKAAPKPLVMPVLQQLRDDPAALSALGSQPSFAPREHGFGSASTVASSPRLPAELPRTLQYHRPMRSSSSLHYMTSPREPFGSTETTLGSASNERLGSTHKSPSWDASRPPLPMRTHGSSSTMHSIEAELRPPQSSPHKAPSGGALGLHSSSSMEVLASVASSVDRGEARGLPSPSADLFWTPKSSPLVASRPAPHPPQATPASFPMHSLAPHSYDASPYLPQRPPRSAPPPDMPAPTKPRMRRAGSATAALPSDRPATRRPSMGRRLSDTLSRSMRRSQVLDQPDAPLSPLRPSADAPYSPNGGERRVLGARSALEAWRRRQASDSAPDVLDFSCDDGLSYRTRGGSASSWRRRSSATQRVPASSIWPQAEPEQAASAPVHYSARRTLLADVGKYEDFLMLDPAEQQRRLGSPSTSFATLPPDEPDARPSPQLQAICEALVAAPGTPVATSAAESAAEPATSPAAAARHAPSPAGTRSAARPATSPAARKPLPAFF</sequence>
<evidence type="ECO:0000313" key="4">
    <source>
        <dbReference type="Proteomes" id="UP000245946"/>
    </source>
</evidence>
<feature type="region of interest" description="Disordered" evidence="1">
    <location>
        <begin position="252"/>
        <end position="377"/>
    </location>
</feature>